<proteinExistence type="predicted"/>
<organism evidence="1 2">
    <name type="scientific">Syntrophotalea acetylenica</name>
    <name type="common">Pelobacter acetylenicus</name>
    <dbReference type="NCBI Taxonomy" id="29542"/>
    <lineage>
        <taxon>Bacteria</taxon>
        <taxon>Pseudomonadati</taxon>
        <taxon>Thermodesulfobacteriota</taxon>
        <taxon>Desulfuromonadia</taxon>
        <taxon>Desulfuromonadales</taxon>
        <taxon>Syntrophotaleaceae</taxon>
        <taxon>Syntrophotalea</taxon>
    </lineage>
</organism>
<protein>
    <submittedName>
        <fullName evidence="1">Uncharacterized protein</fullName>
    </submittedName>
</protein>
<dbReference type="EMBL" id="CP015518">
    <property type="protein sequence ID" value="APG25705.1"/>
    <property type="molecule type" value="Genomic_DNA"/>
</dbReference>
<evidence type="ECO:0000313" key="1">
    <source>
        <dbReference type="EMBL" id="APG25705.1"/>
    </source>
</evidence>
<dbReference type="Proteomes" id="UP000182264">
    <property type="component" value="Chromosome"/>
</dbReference>
<name>A0A1L3GIJ4_SYNAC</name>
<keyword evidence="2" id="KW-1185">Reference proteome</keyword>
<accession>A0A1L3GIJ4</accession>
<sequence length="59" mass="6720">MKISGSFDMRSAEAFRQLFLELLPDSTIQFFPFLQSGSFEFKAIAHRAIPGLWIPFPAL</sequence>
<gene>
    <name evidence="1" type="ORF">A7E75_12300</name>
</gene>
<reference evidence="1 2" key="1">
    <citation type="journal article" date="2017" name="Genome Announc.">
        <title>Complete Genome Sequences of Two Acetylene-Fermenting Pelobacter acetylenicus Strains.</title>
        <authorList>
            <person name="Sutton J.M."/>
            <person name="Baesman S.M."/>
            <person name="Fierst J.L."/>
            <person name="Poret-Peterson A.T."/>
            <person name="Oremland R.S."/>
            <person name="Dunlap D.S."/>
            <person name="Akob D.M."/>
        </authorList>
    </citation>
    <scope>NUCLEOTIDE SEQUENCE [LARGE SCALE GENOMIC DNA]</scope>
    <source>
        <strain evidence="1 2">DSM 3247</strain>
    </source>
</reference>
<dbReference type="AlphaFoldDB" id="A0A1L3GIJ4"/>
<evidence type="ECO:0000313" key="2">
    <source>
        <dbReference type="Proteomes" id="UP000182264"/>
    </source>
</evidence>